<evidence type="ECO:0000256" key="1">
    <source>
        <dbReference type="SAM" id="Phobius"/>
    </source>
</evidence>
<keyword evidence="1" id="KW-0812">Transmembrane</keyword>
<dbReference type="KEGG" id="cts:Ctha_1960"/>
<feature type="transmembrane region" description="Helical" evidence="1">
    <location>
        <begin position="179"/>
        <end position="198"/>
    </location>
</feature>
<evidence type="ECO:0000313" key="2">
    <source>
        <dbReference type="EMBL" id="ACF14414.1"/>
    </source>
</evidence>
<organism evidence="2 3">
    <name type="scientific">Chloroherpeton thalassium (strain ATCC 35110 / GB-78)</name>
    <dbReference type="NCBI Taxonomy" id="517418"/>
    <lineage>
        <taxon>Bacteria</taxon>
        <taxon>Pseudomonadati</taxon>
        <taxon>Chlorobiota</taxon>
        <taxon>Chlorobiia</taxon>
        <taxon>Chlorobiales</taxon>
        <taxon>Chloroherpetonaceae</taxon>
        <taxon>Chloroherpeton</taxon>
    </lineage>
</organism>
<protein>
    <submittedName>
        <fullName evidence="2">YibE/F family protein</fullName>
    </submittedName>
</protein>
<feature type="transmembrane region" description="Helical" evidence="1">
    <location>
        <begin position="153"/>
        <end position="173"/>
    </location>
</feature>
<dbReference type="PANTHER" id="PTHR41771:SF1">
    <property type="entry name" value="MEMBRANE PROTEIN"/>
    <property type="match status" value="1"/>
</dbReference>
<dbReference type="PANTHER" id="PTHR41771">
    <property type="entry name" value="MEMBRANE PROTEIN-RELATED"/>
    <property type="match status" value="1"/>
</dbReference>
<feature type="transmembrane region" description="Helical" evidence="1">
    <location>
        <begin position="348"/>
        <end position="373"/>
    </location>
</feature>
<dbReference type="AlphaFoldDB" id="B3QUG5"/>
<keyword evidence="1" id="KW-1133">Transmembrane helix</keyword>
<feature type="transmembrane region" description="Helical" evidence="1">
    <location>
        <begin position="9"/>
        <end position="27"/>
    </location>
</feature>
<keyword evidence="1" id="KW-0472">Membrane</keyword>
<name>B3QUG5_CHLT3</name>
<proteinExistence type="predicted"/>
<feature type="transmembrane region" description="Helical" evidence="1">
    <location>
        <begin position="301"/>
        <end position="328"/>
    </location>
</feature>
<feature type="transmembrane region" description="Helical" evidence="1">
    <location>
        <begin position="241"/>
        <end position="264"/>
    </location>
</feature>
<dbReference type="Pfam" id="PF07907">
    <property type="entry name" value="YibE_F"/>
    <property type="match status" value="1"/>
</dbReference>
<sequence length="390" mass="42724">MNPELKSKLNVAFTVIIILLCAVLWFIPTGFENPYFTKNKLFEQATVVSVDNHDLKHLGVVITGTQDIEIKILSGPFTGDTVTAANVLMGQMNIDKVFKTGDKVLAILNLDKKSEKVVSARASDMYRSDIEFILFLVFALFLVFFAKSIGFRALLSFVFTTLAIWKLLIPLFLKGYPPLPISFLIVAITTAVIILLITGFTRKGIVALSGSIAGVALTTVLAIIFGHFFKIPGTVKEFSEMLLYAGFMHLQLTDIFIAGIFISASGAVMDVAMDIAASQEEVIDKHPRISTKELITSGFRVSYAVIGTMTTTLLFAYSGSFTFILMVFMAQGTPTESIFNINFIAAEILQTLVGSFGLVLVAPVTAIIGGYVYTYTHQHHEKSVCDPVEH</sequence>
<accession>B3QUG5</accession>
<dbReference type="InterPro" id="IPR012507">
    <property type="entry name" value="YibE_F"/>
</dbReference>
<feature type="transmembrane region" description="Helical" evidence="1">
    <location>
        <begin position="205"/>
        <end position="229"/>
    </location>
</feature>
<keyword evidence="3" id="KW-1185">Reference proteome</keyword>
<dbReference type="RefSeq" id="WP_012500497.1">
    <property type="nucleotide sequence ID" value="NC_011026.1"/>
</dbReference>
<dbReference type="EMBL" id="CP001100">
    <property type="protein sequence ID" value="ACF14414.1"/>
    <property type="molecule type" value="Genomic_DNA"/>
</dbReference>
<dbReference type="STRING" id="517418.Ctha_1960"/>
<gene>
    <name evidence="2" type="ordered locus">Ctha_1960</name>
</gene>
<feature type="transmembrane region" description="Helical" evidence="1">
    <location>
        <begin position="130"/>
        <end position="146"/>
    </location>
</feature>
<dbReference type="Proteomes" id="UP000001208">
    <property type="component" value="Chromosome"/>
</dbReference>
<reference evidence="2 3" key="1">
    <citation type="submission" date="2008-06" db="EMBL/GenBank/DDBJ databases">
        <title>Complete sequence of Chloroherpeton thalassium ATCC 35110.</title>
        <authorList>
            <consortium name="US DOE Joint Genome Institute"/>
            <person name="Lucas S."/>
            <person name="Copeland A."/>
            <person name="Lapidus A."/>
            <person name="Glavina del Rio T."/>
            <person name="Dalin E."/>
            <person name="Tice H."/>
            <person name="Bruce D."/>
            <person name="Goodwin L."/>
            <person name="Pitluck S."/>
            <person name="Schmutz J."/>
            <person name="Larimer F."/>
            <person name="Land M."/>
            <person name="Hauser L."/>
            <person name="Kyrpides N."/>
            <person name="Mikhailova N."/>
            <person name="Liu Z."/>
            <person name="Li T."/>
            <person name="Zhao F."/>
            <person name="Overmann J."/>
            <person name="Bryant D.A."/>
            <person name="Richardson P."/>
        </authorList>
    </citation>
    <scope>NUCLEOTIDE SEQUENCE [LARGE SCALE GENOMIC DNA]</scope>
    <source>
        <strain evidence="3">ATCC 35110 / GB-78</strain>
    </source>
</reference>
<evidence type="ECO:0000313" key="3">
    <source>
        <dbReference type="Proteomes" id="UP000001208"/>
    </source>
</evidence>
<dbReference type="eggNOG" id="COG5438">
    <property type="taxonomic scope" value="Bacteria"/>
</dbReference>
<dbReference type="OrthoDB" id="5753718at2"/>
<dbReference type="HOGENOM" id="CLU_028166_4_0_10"/>